<dbReference type="EMBL" id="JAKWFO010000005">
    <property type="protein sequence ID" value="KAI9635922.1"/>
    <property type="molecule type" value="Genomic_DNA"/>
</dbReference>
<protein>
    <submittedName>
        <fullName evidence="2">Uncharacterized protein</fullName>
    </submittedName>
</protein>
<reference evidence="2" key="1">
    <citation type="journal article" date="2022" name="G3 (Bethesda)">
        <title>High quality genome of the basidiomycete yeast Dioszegia hungarica PDD-24b-2 isolated from cloud water.</title>
        <authorList>
            <person name="Jarrige D."/>
            <person name="Haridas S."/>
            <person name="Bleykasten-Grosshans C."/>
            <person name="Joly M."/>
            <person name="Nadalig T."/>
            <person name="Sancelme M."/>
            <person name="Vuilleumier S."/>
            <person name="Grigoriev I.V."/>
            <person name="Amato P."/>
            <person name="Bringel F."/>
        </authorList>
    </citation>
    <scope>NUCLEOTIDE SEQUENCE</scope>
    <source>
        <strain evidence="2">PDD-24b-2</strain>
    </source>
</reference>
<evidence type="ECO:0000313" key="2">
    <source>
        <dbReference type="EMBL" id="KAI9635922.1"/>
    </source>
</evidence>
<name>A0AA38LSN1_9TREE</name>
<dbReference type="RefSeq" id="XP_052945699.1">
    <property type="nucleotide sequence ID" value="XM_053088680.1"/>
</dbReference>
<organism evidence="2 3">
    <name type="scientific">Dioszegia hungarica</name>
    <dbReference type="NCBI Taxonomy" id="4972"/>
    <lineage>
        <taxon>Eukaryota</taxon>
        <taxon>Fungi</taxon>
        <taxon>Dikarya</taxon>
        <taxon>Basidiomycota</taxon>
        <taxon>Agaricomycotina</taxon>
        <taxon>Tremellomycetes</taxon>
        <taxon>Tremellales</taxon>
        <taxon>Bulleribasidiaceae</taxon>
        <taxon>Dioszegia</taxon>
    </lineage>
</organism>
<accession>A0AA38LSN1</accession>
<comment type="caution">
    <text evidence="2">The sequence shown here is derived from an EMBL/GenBank/DDBJ whole genome shotgun (WGS) entry which is preliminary data.</text>
</comment>
<proteinExistence type="predicted"/>
<dbReference type="Proteomes" id="UP001164286">
    <property type="component" value="Unassembled WGS sequence"/>
</dbReference>
<feature type="region of interest" description="Disordered" evidence="1">
    <location>
        <begin position="147"/>
        <end position="172"/>
    </location>
</feature>
<evidence type="ECO:0000256" key="1">
    <source>
        <dbReference type="SAM" id="MobiDB-lite"/>
    </source>
</evidence>
<keyword evidence="3" id="KW-1185">Reference proteome</keyword>
<gene>
    <name evidence="2" type="ORF">MKK02DRAFT_33233</name>
</gene>
<dbReference type="AlphaFoldDB" id="A0AA38LSN1"/>
<sequence>MSSMTTEIEDLTSLAMYSPQPPITPPAPHPILHTDILSLILFYASDQALARLMQVNRYLLAEIVDIRWPCASLDPYDSRRAIKSRRDLPDAVKWFSAPMQRLLAQYARMVKIMPHAAYACPPRMVRSEQVAMVRTVQVDRRGLCREDRSPLHAARANSHSRPEDATETPPSHTCPLYLMFTPTTLRIDHINQSPIFPLPGGLSFPPSLNRLLLCINPLASAIEHPSDAQHIHHTVPPHITDIVFLLTAMPSNPHNTTGIPQGVTLPALSVGLAEWLIHGGDVGGRNWTVVGAERLASSGLWHSDGQGKRMDGAKAIRAEMTEAISKSGTDMAVMDRLHFVSLLDYLDGPESKRELAPDEMRVLRSAEQQRVRDAMAKGKKAAKVVGSGSAT</sequence>
<dbReference type="GeneID" id="77727885"/>
<evidence type="ECO:0000313" key="3">
    <source>
        <dbReference type="Proteomes" id="UP001164286"/>
    </source>
</evidence>